<dbReference type="EMBL" id="RQXW01000002">
    <property type="protein sequence ID" value="RTE67224.1"/>
    <property type="molecule type" value="Genomic_DNA"/>
</dbReference>
<dbReference type="RefSeq" id="WP_126157192.1">
    <property type="nucleotide sequence ID" value="NZ_RQXW01000002.1"/>
</dbReference>
<dbReference type="Proteomes" id="UP000283087">
    <property type="component" value="Unassembled WGS sequence"/>
</dbReference>
<comment type="caution">
    <text evidence="2">The sequence shown here is derived from an EMBL/GenBank/DDBJ whole genome shotgun (WGS) entry which is preliminary data.</text>
</comment>
<evidence type="ECO:0000259" key="1">
    <source>
        <dbReference type="Pfam" id="PF12146"/>
    </source>
</evidence>
<sequence length="318" mass="36499">MPMLDAKCLLSKLPIYNQEEVNSDELLEEYLNCYRLNSIIHAGHKLFATQQTVEGCTLFVQHYCCRDKSRGTVVVLHGYFDHAGLYRHLIAYLLEIGWDVLIYDLPGHGLSQGRPLFIDSFTTYAQQLTALLNSRRERLAGPWVLLGQSTGASIVMEQQLKFGYGDWPIQAQVLLAPLVRPCGWQSIVRQYRWLRLFKRTVPRGYGLSSGDQAFLAFVRQGDPLQHRRVPVRWVGAMLQWINEVEQADSLTTQPLCIQGVEDETVEWRHNLGVIGRLYPGLEIKLIEKARHHLVNETPPIRLQVFNLIKERLNPEDGQ</sequence>
<protein>
    <submittedName>
        <fullName evidence="2">Alpha/beta hydrolase</fullName>
    </submittedName>
</protein>
<dbReference type="GO" id="GO:0016787">
    <property type="term" value="F:hydrolase activity"/>
    <property type="evidence" value="ECO:0007669"/>
    <property type="project" value="UniProtKB-KW"/>
</dbReference>
<feature type="domain" description="Serine aminopeptidase S33" evidence="1">
    <location>
        <begin position="68"/>
        <end position="297"/>
    </location>
</feature>
<organism evidence="2 3">
    <name type="scientific">Amphritea opalescens</name>
    <dbReference type="NCBI Taxonomy" id="2490544"/>
    <lineage>
        <taxon>Bacteria</taxon>
        <taxon>Pseudomonadati</taxon>
        <taxon>Pseudomonadota</taxon>
        <taxon>Gammaproteobacteria</taxon>
        <taxon>Oceanospirillales</taxon>
        <taxon>Oceanospirillaceae</taxon>
        <taxon>Amphritea</taxon>
    </lineage>
</organism>
<proteinExistence type="predicted"/>
<dbReference type="AlphaFoldDB" id="A0A430KV57"/>
<accession>A0A430KV57</accession>
<gene>
    <name evidence="2" type="ORF">EH243_03195</name>
</gene>
<name>A0A430KV57_9GAMM</name>
<dbReference type="PANTHER" id="PTHR11614">
    <property type="entry name" value="PHOSPHOLIPASE-RELATED"/>
    <property type="match status" value="1"/>
</dbReference>
<dbReference type="InterPro" id="IPR029058">
    <property type="entry name" value="AB_hydrolase_fold"/>
</dbReference>
<evidence type="ECO:0000313" key="3">
    <source>
        <dbReference type="Proteomes" id="UP000283087"/>
    </source>
</evidence>
<dbReference type="SUPFAM" id="SSF53474">
    <property type="entry name" value="alpha/beta-Hydrolases"/>
    <property type="match status" value="1"/>
</dbReference>
<dbReference type="OrthoDB" id="5614837at2"/>
<dbReference type="Gene3D" id="3.40.50.1820">
    <property type="entry name" value="alpha/beta hydrolase"/>
    <property type="match status" value="1"/>
</dbReference>
<evidence type="ECO:0000313" key="2">
    <source>
        <dbReference type="EMBL" id="RTE67224.1"/>
    </source>
</evidence>
<keyword evidence="2" id="KW-0378">Hydrolase</keyword>
<dbReference type="InterPro" id="IPR022742">
    <property type="entry name" value="Hydrolase_4"/>
</dbReference>
<keyword evidence="3" id="KW-1185">Reference proteome</keyword>
<dbReference type="Pfam" id="PF12146">
    <property type="entry name" value="Hydrolase_4"/>
    <property type="match status" value="1"/>
</dbReference>
<dbReference type="InterPro" id="IPR051044">
    <property type="entry name" value="MAG_DAG_Lipase"/>
</dbReference>
<reference evidence="2 3" key="1">
    <citation type="submission" date="2018-11" db="EMBL/GenBank/DDBJ databases">
        <title>The draft genome sequence of Amphritea opalescens ANRC-JH13T.</title>
        <authorList>
            <person name="Fang Z."/>
            <person name="Zhang Y."/>
            <person name="Han X."/>
        </authorList>
    </citation>
    <scope>NUCLEOTIDE SEQUENCE [LARGE SCALE GENOMIC DNA]</scope>
    <source>
        <strain evidence="2 3">ANRC-JH13</strain>
    </source>
</reference>